<evidence type="ECO:0000313" key="1">
    <source>
        <dbReference type="EMBL" id="AZZ53938.1"/>
    </source>
</evidence>
<dbReference type="AlphaFoldDB" id="A0A3Q9V157"/>
<protein>
    <submittedName>
        <fullName evidence="1">Uncharacterized protein</fullName>
    </submittedName>
</protein>
<accession>A0A3Q9V157</accession>
<proteinExistence type="predicted"/>
<sequence>MENNCARPLDVDDAVALIGVLTTLEVLTSAGRLGTPELDSLRHSLAQGGAVLPGADDVEIAAALAALNARLRDSIS</sequence>
<organism evidence="1 2">
    <name type="scientific">Rathayibacter festucae DSM 15932</name>
    <dbReference type="NCBI Taxonomy" id="1328866"/>
    <lineage>
        <taxon>Bacteria</taxon>
        <taxon>Bacillati</taxon>
        <taxon>Actinomycetota</taxon>
        <taxon>Actinomycetes</taxon>
        <taxon>Micrococcales</taxon>
        <taxon>Microbacteriaceae</taxon>
        <taxon>Rathayibacter</taxon>
    </lineage>
</organism>
<gene>
    <name evidence="1" type="ORF">C1I64_19150</name>
</gene>
<evidence type="ECO:0000313" key="2">
    <source>
        <dbReference type="Proteomes" id="UP000285317"/>
    </source>
</evidence>
<dbReference type="KEGG" id="rfs:C1I64_19150"/>
<dbReference type="EMBL" id="CP028137">
    <property type="protein sequence ID" value="AZZ53938.1"/>
    <property type="molecule type" value="Genomic_DNA"/>
</dbReference>
<name>A0A3Q9V157_9MICO</name>
<dbReference type="RefSeq" id="WP_123701598.1">
    <property type="nucleotide sequence ID" value="NZ_CP028137.1"/>
</dbReference>
<reference evidence="1 2" key="1">
    <citation type="submission" date="2018-03" db="EMBL/GenBank/DDBJ databases">
        <title>Bacteriophage NCPPB3778 and a type I-E CRISPR drive the evolution of the US Biological Select Agent, Rathayibacter toxicus.</title>
        <authorList>
            <person name="Davis E.W.II."/>
            <person name="Tabima J.F."/>
            <person name="Weisberg A.J."/>
            <person name="Dantas Lopes L."/>
            <person name="Wiseman M.S."/>
            <person name="Wiseman M.S."/>
            <person name="Pupko T."/>
            <person name="Belcher M.S."/>
            <person name="Sechler A.J."/>
            <person name="Tancos M.A."/>
            <person name="Schroeder B.K."/>
            <person name="Murray T.D."/>
            <person name="Luster D.G."/>
            <person name="Schneider W.L."/>
            <person name="Rogers E."/>
            <person name="Andreote F.D."/>
            <person name="Grunwald N.J."/>
            <person name="Putnam M.L."/>
            <person name="Chang J.H."/>
        </authorList>
    </citation>
    <scope>NUCLEOTIDE SEQUENCE [LARGE SCALE GENOMIC DNA]</scope>
    <source>
        <strain evidence="1 2">DSM 15932</strain>
    </source>
</reference>
<dbReference type="Proteomes" id="UP000285317">
    <property type="component" value="Chromosome"/>
</dbReference>